<dbReference type="InterPro" id="IPR001412">
    <property type="entry name" value="aa-tRNA-synth_I_CS"/>
</dbReference>
<dbReference type="InterPro" id="IPR045462">
    <property type="entry name" value="aa-tRNA-synth_I_cd-bd"/>
</dbReference>
<evidence type="ECO:0000256" key="7">
    <source>
        <dbReference type="RuleBase" id="RU363037"/>
    </source>
</evidence>
<dbReference type="Pfam" id="PF19269">
    <property type="entry name" value="Anticodon_2"/>
    <property type="match status" value="1"/>
</dbReference>
<organism evidence="10 11">
    <name type="scientific">Kribbella yunnanensis</name>
    <dbReference type="NCBI Taxonomy" id="190194"/>
    <lineage>
        <taxon>Bacteria</taxon>
        <taxon>Bacillati</taxon>
        <taxon>Actinomycetota</taxon>
        <taxon>Actinomycetes</taxon>
        <taxon>Propionibacteriales</taxon>
        <taxon>Kribbellaceae</taxon>
        <taxon>Kribbella</taxon>
    </lineage>
</organism>
<feature type="domain" description="Glutamyl/glutaminyl-tRNA synthetase class Ib catalytic" evidence="8">
    <location>
        <begin position="36"/>
        <end position="322"/>
    </location>
</feature>
<evidence type="ECO:0000256" key="5">
    <source>
        <dbReference type="ARBA" id="ARBA00022917"/>
    </source>
</evidence>
<protein>
    <submittedName>
        <fullName evidence="10">Glutamate--tRNA ligase family protein</fullName>
    </submittedName>
</protein>
<evidence type="ECO:0000256" key="6">
    <source>
        <dbReference type="ARBA" id="ARBA00023146"/>
    </source>
</evidence>
<keyword evidence="5 7" id="KW-0648">Protein biosynthesis</keyword>
<dbReference type="InterPro" id="IPR014729">
    <property type="entry name" value="Rossmann-like_a/b/a_fold"/>
</dbReference>
<dbReference type="SUPFAM" id="SSF48163">
    <property type="entry name" value="An anticodon-binding domain of class I aminoacyl-tRNA synthetases"/>
    <property type="match status" value="1"/>
</dbReference>
<evidence type="ECO:0000313" key="10">
    <source>
        <dbReference type="EMBL" id="GAA1677746.1"/>
    </source>
</evidence>
<dbReference type="InterPro" id="IPR020058">
    <property type="entry name" value="Glu/Gln-tRNA-synth_Ib_cat-dom"/>
</dbReference>
<feature type="domain" description="Aminoacyl-tRNA synthetase class I anticodon-binding" evidence="9">
    <location>
        <begin position="513"/>
        <end position="547"/>
    </location>
</feature>
<comment type="caution">
    <text evidence="10">The sequence shown here is derived from an EMBL/GenBank/DDBJ whole genome shotgun (WGS) entry which is preliminary data.</text>
</comment>
<evidence type="ECO:0000256" key="1">
    <source>
        <dbReference type="ARBA" id="ARBA00007894"/>
    </source>
</evidence>
<keyword evidence="2 7" id="KW-0436">Ligase</keyword>
<dbReference type="GO" id="GO:0016874">
    <property type="term" value="F:ligase activity"/>
    <property type="evidence" value="ECO:0007669"/>
    <property type="project" value="UniProtKB-KW"/>
</dbReference>
<keyword evidence="11" id="KW-1185">Reference proteome</keyword>
<evidence type="ECO:0000313" key="11">
    <source>
        <dbReference type="Proteomes" id="UP001500280"/>
    </source>
</evidence>
<dbReference type="PANTHER" id="PTHR43311">
    <property type="entry name" value="GLUTAMATE--TRNA LIGASE"/>
    <property type="match status" value="1"/>
</dbReference>
<gene>
    <name evidence="10" type="ORF">GCM10009745_21510</name>
</gene>
<evidence type="ECO:0000256" key="4">
    <source>
        <dbReference type="ARBA" id="ARBA00022840"/>
    </source>
</evidence>
<dbReference type="PROSITE" id="PS00178">
    <property type="entry name" value="AA_TRNA_LIGASE_I"/>
    <property type="match status" value="1"/>
</dbReference>
<dbReference type="RefSeq" id="WP_344149002.1">
    <property type="nucleotide sequence ID" value="NZ_BAAANF010000007.1"/>
</dbReference>
<keyword evidence="6 7" id="KW-0030">Aminoacyl-tRNA synthetase</keyword>
<evidence type="ECO:0000256" key="2">
    <source>
        <dbReference type="ARBA" id="ARBA00022598"/>
    </source>
</evidence>
<proteinExistence type="inferred from homology"/>
<dbReference type="Gene3D" id="1.10.10.350">
    <property type="match status" value="1"/>
</dbReference>
<evidence type="ECO:0000259" key="9">
    <source>
        <dbReference type="Pfam" id="PF19269"/>
    </source>
</evidence>
<reference evidence="10 11" key="1">
    <citation type="journal article" date="2019" name="Int. J. Syst. Evol. Microbiol.">
        <title>The Global Catalogue of Microorganisms (GCM) 10K type strain sequencing project: providing services to taxonomists for standard genome sequencing and annotation.</title>
        <authorList>
            <consortium name="The Broad Institute Genomics Platform"/>
            <consortium name="The Broad Institute Genome Sequencing Center for Infectious Disease"/>
            <person name="Wu L."/>
            <person name="Ma J."/>
        </authorList>
    </citation>
    <scope>NUCLEOTIDE SEQUENCE [LARGE SCALE GENOMIC DNA]</scope>
    <source>
        <strain evidence="10 11">JCM 14307</strain>
    </source>
</reference>
<name>A0ABN2GXF5_9ACTN</name>
<dbReference type="EMBL" id="BAAANF010000007">
    <property type="protein sequence ID" value="GAA1677746.1"/>
    <property type="molecule type" value="Genomic_DNA"/>
</dbReference>
<dbReference type="InterPro" id="IPR049940">
    <property type="entry name" value="GluQ/Sye"/>
</dbReference>
<dbReference type="Proteomes" id="UP001500280">
    <property type="component" value="Unassembled WGS sequence"/>
</dbReference>
<dbReference type="InterPro" id="IPR000924">
    <property type="entry name" value="Glu/Gln-tRNA-synth"/>
</dbReference>
<evidence type="ECO:0000259" key="8">
    <source>
        <dbReference type="Pfam" id="PF00749"/>
    </source>
</evidence>
<dbReference type="Gene3D" id="3.40.50.620">
    <property type="entry name" value="HUPs"/>
    <property type="match status" value="1"/>
</dbReference>
<accession>A0ABN2GXF5</accession>
<dbReference type="PRINTS" id="PR00987">
    <property type="entry name" value="TRNASYNTHGLU"/>
</dbReference>
<dbReference type="PANTHER" id="PTHR43311:SF2">
    <property type="entry name" value="GLUTAMATE--TRNA LIGASE, MITOCHONDRIAL-RELATED"/>
    <property type="match status" value="1"/>
</dbReference>
<keyword evidence="3 7" id="KW-0547">Nucleotide-binding</keyword>
<sequence length="551" mass="61029">MLDRAVIDGLFPADLPEPEFWEEKYPQRALADGAKVTRLGPSPTGFIHIGGIYAGMIDRDISTNTGGVYLVRIEDTDQSREVEGALEQFARGFDYFHISSDEDVTKGSYGPYMQSQREQIYLTFVRHLLRQGKAYLCFATKEELADITGRQQANKVPTGYYGKWAIWRDADASDVAAKLADGTPYVVRFRAPDDADGQRTRFTDAIRGELEHEANRNDAVILKASDQSPRLPTYHFAHAVDDHLMRVNLVIRGDEWISSVPLHLQLFAALEFEPIQYAHIAPLMKQIPGGKRKLSKRKDPEAGVDFYIGAGFPADAVLYYLRGLANGRLAEVPLAEALAAPIQLDQCGVAGPLVDLVKLEDISADHIATLSGQQILDAVRVWALEYDAELVPVLDAEPELALRALAVERDGVENPRKDLRKWSDFRTAYAFFFPELFELVSGPTDERIAALGVAPEVVTAFAQDLVASYEHRDDASEWFNQIRDLASKHGFAANAKEYKKDPDAYPGSIREASQLVRVAITGATKSPDLHATTQALGAEETLRRLQALAAS</sequence>
<evidence type="ECO:0000256" key="3">
    <source>
        <dbReference type="ARBA" id="ARBA00022741"/>
    </source>
</evidence>
<dbReference type="InterPro" id="IPR008925">
    <property type="entry name" value="aa_tRNA-synth_I_cd-bd_sf"/>
</dbReference>
<dbReference type="Pfam" id="PF00749">
    <property type="entry name" value="tRNA-synt_1c"/>
    <property type="match status" value="1"/>
</dbReference>
<dbReference type="SUPFAM" id="SSF52374">
    <property type="entry name" value="Nucleotidylyl transferase"/>
    <property type="match status" value="1"/>
</dbReference>
<dbReference type="InterPro" id="IPR020751">
    <property type="entry name" value="aa-tRNA-synth_I_codon-bd_sub2"/>
</dbReference>
<comment type="similarity">
    <text evidence="1">Belongs to the class-I aminoacyl-tRNA synthetase family. Glutamate--tRNA ligase type 1 subfamily.</text>
</comment>
<keyword evidence="4 7" id="KW-0067">ATP-binding</keyword>